<keyword evidence="6" id="KW-0378">Hydrolase</keyword>
<dbReference type="InterPro" id="IPR044929">
    <property type="entry name" value="DNA/RNA_non-sp_Endonuclease_sf"/>
</dbReference>
<keyword evidence="3" id="KW-1133">Transmembrane helix</keyword>
<dbReference type="GO" id="GO:0003676">
    <property type="term" value="F:nucleic acid binding"/>
    <property type="evidence" value="ECO:0007669"/>
    <property type="project" value="InterPro"/>
</dbReference>
<gene>
    <name evidence="6" type="ORF">E3U44_13230</name>
</gene>
<dbReference type="GO" id="GO:0004519">
    <property type="term" value="F:endonuclease activity"/>
    <property type="evidence" value="ECO:0007669"/>
    <property type="project" value="UniProtKB-KW"/>
</dbReference>
<keyword evidence="3" id="KW-0812">Transmembrane</keyword>
<organism evidence="6 7">
    <name type="scientific">Nitrosococcus wardiae</name>
    <dbReference type="NCBI Taxonomy" id="1814290"/>
    <lineage>
        <taxon>Bacteria</taxon>
        <taxon>Pseudomonadati</taxon>
        <taxon>Pseudomonadota</taxon>
        <taxon>Gammaproteobacteria</taxon>
        <taxon>Chromatiales</taxon>
        <taxon>Chromatiaceae</taxon>
        <taxon>Nitrosococcus</taxon>
    </lineage>
</organism>
<dbReference type="Proteomes" id="UP000294325">
    <property type="component" value="Chromosome"/>
</dbReference>
<evidence type="ECO:0000256" key="2">
    <source>
        <dbReference type="PIRSR" id="PIRSR640255-2"/>
    </source>
</evidence>
<evidence type="ECO:0000313" key="6">
    <source>
        <dbReference type="EMBL" id="QBQ55365.1"/>
    </source>
</evidence>
<dbReference type="InterPro" id="IPR040255">
    <property type="entry name" value="Non-specific_endonuclease"/>
</dbReference>
<name>A0A4V1AW46_9GAMM</name>
<evidence type="ECO:0000259" key="4">
    <source>
        <dbReference type="SMART" id="SM00477"/>
    </source>
</evidence>
<evidence type="ECO:0000259" key="5">
    <source>
        <dbReference type="SMART" id="SM00892"/>
    </source>
</evidence>
<feature type="transmembrane region" description="Helical" evidence="3">
    <location>
        <begin position="21"/>
        <end position="40"/>
    </location>
</feature>
<keyword evidence="6" id="KW-0540">Nuclease</keyword>
<feature type="active site" description="Proton acceptor" evidence="1">
    <location>
        <position position="133"/>
    </location>
</feature>
<keyword evidence="3" id="KW-0472">Membrane</keyword>
<dbReference type="InterPro" id="IPR044925">
    <property type="entry name" value="His-Me_finger_sf"/>
</dbReference>
<reference evidence="6 7" key="1">
    <citation type="submission" date="2019-03" db="EMBL/GenBank/DDBJ databases">
        <title>The genome sequence of Nitrosococcus wardiae strain D1FHST reveals the archetypal metabolic capacity of ammonia-oxidizing Gammaproteobacteria.</title>
        <authorList>
            <person name="Wang L."/>
            <person name="Lim C.K."/>
            <person name="Hanson T.E."/>
            <person name="Dang H."/>
            <person name="Klotz M.G."/>
        </authorList>
    </citation>
    <scope>NUCLEOTIDE SEQUENCE [LARGE SCALE GENOMIC DNA]</scope>
    <source>
        <strain evidence="6 7">D1FHS</strain>
    </source>
</reference>
<dbReference type="EMBL" id="CP038033">
    <property type="protein sequence ID" value="QBQ55365.1"/>
    <property type="molecule type" value="Genomic_DNA"/>
</dbReference>
<keyword evidence="6" id="KW-0255">Endonuclease</keyword>
<dbReference type="GO" id="GO:0046872">
    <property type="term" value="F:metal ion binding"/>
    <property type="evidence" value="ECO:0007669"/>
    <property type="project" value="UniProtKB-KW"/>
</dbReference>
<feature type="domain" description="ENPP1-3/EXOG-like endonuclease/phosphodiesterase" evidence="4">
    <location>
        <begin position="72"/>
        <end position="272"/>
    </location>
</feature>
<dbReference type="Pfam" id="PF01223">
    <property type="entry name" value="Endonuclease_NS"/>
    <property type="match status" value="1"/>
</dbReference>
<evidence type="ECO:0000313" key="7">
    <source>
        <dbReference type="Proteomes" id="UP000294325"/>
    </source>
</evidence>
<protein>
    <submittedName>
        <fullName evidence="6">DNA/RNA non-specific endonuclease</fullName>
    </submittedName>
</protein>
<dbReference type="PANTHER" id="PTHR13966:SF5">
    <property type="entry name" value="ENDONUCLEASE G, MITOCHONDRIAL"/>
    <property type="match status" value="1"/>
</dbReference>
<dbReference type="PANTHER" id="PTHR13966">
    <property type="entry name" value="ENDONUCLEASE RELATED"/>
    <property type="match status" value="1"/>
</dbReference>
<dbReference type="RefSeq" id="WP_134358626.1">
    <property type="nucleotide sequence ID" value="NZ_CP038033.1"/>
</dbReference>
<dbReference type="Gene3D" id="3.40.570.10">
    <property type="entry name" value="Extracellular Endonuclease, subunit A"/>
    <property type="match status" value="1"/>
</dbReference>
<dbReference type="GO" id="GO:0016787">
    <property type="term" value="F:hydrolase activity"/>
    <property type="evidence" value="ECO:0007669"/>
    <property type="project" value="InterPro"/>
</dbReference>
<evidence type="ECO:0000256" key="1">
    <source>
        <dbReference type="PIRSR" id="PIRSR640255-1"/>
    </source>
</evidence>
<dbReference type="InterPro" id="IPR020821">
    <property type="entry name" value="ENPP1-3/EXOG-like_nuc-like"/>
</dbReference>
<feature type="binding site" evidence="2">
    <location>
        <position position="166"/>
    </location>
    <ligand>
        <name>Mg(2+)</name>
        <dbReference type="ChEBI" id="CHEBI:18420"/>
        <note>catalytic</note>
    </ligand>
</feature>
<dbReference type="OrthoDB" id="9811262at2"/>
<dbReference type="SUPFAM" id="SSF54060">
    <property type="entry name" value="His-Me finger endonucleases"/>
    <property type="match status" value="1"/>
</dbReference>
<dbReference type="AlphaFoldDB" id="A0A4V1AW46"/>
<dbReference type="SMART" id="SM00892">
    <property type="entry name" value="Endonuclease_NS"/>
    <property type="match status" value="1"/>
</dbReference>
<accession>A0A4V1AW46</accession>
<sequence length="298" mass="34980">MAKQKKINPLHIFLIFWQLGRHHPFALLLLVLASGGWYGYELYYARPQMVYMGIPEAHDWKHPFTWTRIFRNEGFMVGYSDLRGNPLWVSYPLKPVPDNAPYHERPQRFSADWRNLTHITHGDYTHSGYDRGHMAPNYAISRLYGKTAQLDTFLMTNITPQKPNLNQKLWQRLEEVEIDYFAKQLGTVWVFTGPIFDPEIERLKSSYRVQIPDAFYKIYLAPPAKKEQAPKTLALIVPQQVRGQEPLDRFLVSVDEVEERTGFDFFHKLEDTLEEKLESSIDPTPWKLKAIARLPARY</sequence>
<keyword evidence="2" id="KW-0479">Metal-binding</keyword>
<dbReference type="InterPro" id="IPR001604">
    <property type="entry name" value="Endo_G_ENPP1-like_dom"/>
</dbReference>
<dbReference type="SMART" id="SM00477">
    <property type="entry name" value="NUC"/>
    <property type="match status" value="1"/>
</dbReference>
<dbReference type="KEGG" id="nwr:E3U44_13230"/>
<keyword evidence="7" id="KW-1185">Reference proteome</keyword>
<feature type="domain" description="DNA/RNA non-specific endonuclease/pyrophosphatase/phosphodiesterase" evidence="5">
    <location>
        <begin position="71"/>
        <end position="272"/>
    </location>
</feature>
<evidence type="ECO:0000256" key="3">
    <source>
        <dbReference type="SAM" id="Phobius"/>
    </source>
</evidence>
<proteinExistence type="predicted"/>